<feature type="compositionally biased region" description="Low complexity" evidence="1">
    <location>
        <begin position="106"/>
        <end position="115"/>
    </location>
</feature>
<feature type="compositionally biased region" description="Basic and acidic residues" evidence="1">
    <location>
        <begin position="31"/>
        <end position="42"/>
    </location>
</feature>
<organism evidence="3 4">
    <name type="scientific">Lepraria neglecta</name>
    <dbReference type="NCBI Taxonomy" id="209136"/>
    <lineage>
        <taxon>Eukaryota</taxon>
        <taxon>Fungi</taxon>
        <taxon>Dikarya</taxon>
        <taxon>Ascomycota</taxon>
        <taxon>Pezizomycotina</taxon>
        <taxon>Lecanoromycetes</taxon>
        <taxon>OSLEUM clade</taxon>
        <taxon>Lecanoromycetidae</taxon>
        <taxon>Lecanorales</taxon>
        <taxon>Lecanorineae</taxon>
        <taxon>Stereocaulaceae</taxon>
        <taxon>Lepraria</taxon>
    </lineage>
</organism>
<proteinExistence type="predicted"/>
<name>A0AAE0DLK7_9LECA</name>
<feature type="compositionally biased region" description="Basic and acidic residues" evidence="1">
    <location>
        <begin position="79"/>
        <end position="105"/>
    </location>
</feature>
<sequence length="240" mass="26385">MDQNTNAVAVKHQENIDRTYRLSSGSNIGEEGMKKMQQDTHETSSTVSSESQETAESSAIHNARGYPACETDTTSKTSDVLDKSDQKPLDSDPSDRADRGSDFVRSETGSSSSSDNSRKALPSWTVDESVEGAGSHLHSQRINSTELNIDPGDVNETHPVFERVERMTDMLVAFENNELPQPSSFDSPFSVHVVPNTLDVEQQQEAERTRNDMKACTRTLVIVVLFLASGLVLYGQISTK</sequence>
<keyword evidence="2" id="KW-0812">Transmembrane</keyword>
<comment type="caution">
    <text evidence="3">The sequence shown here is derived from an EMBL/GenBank/DDBJ whole genome shotgun (WGS) entry which is preliminary data.</text>
</comment>
<reference evidence="3" key="1">
    <citation type="submission" date="2022-11" db="EMBL/GenBank/DDBJ databases">
        <title>Chromosomal genome sequence assembly and mating type (MAT) locus characterization of the leprose asexual lichenized fungus Lepraria neglecta (Nyl.) Erichsen.</title>
        <authorList>
            <person name="Allen J.L."/>
            <person name="Pfeffer B."/>
        </authorList>
    </citation>
    <scope>NUCLEOTIDE SEQUENCE</scope>
    <source>
        <strain evidence="3">Allen 5258</strain>
    </source>
</reference>
<keyword evidence="2" id="KW-0472">Membrane</keyword>
<feature type="compositionally biased region" description="Low complexity" evidence="1">
    <location>
        <begin position="43"/>
        <end position="58"/>
    </location>
</feature>
<evidence type="ECO:0000256" key="2">
    <source>
        <dbReference type="SAM" id="Phobius"/>
    </source>
</evidence>
<dbReference type="Proteomes" id="UP001276659">
    <property type="component" value="Unassembled WGS sequence"/>
</dbReference>
<dbReference type="AlphaFoldDB" id="A0AAE0DLK7"/>
<protein>
    <submittedName>
        <fullName evidence="3">Uncharacterized protein</fullName>
    </submittedName>
</protein>
<evidence type="ECO:0000313" key="3">
    <source>
        <dbReference type="EMBL" id="KAK3174317.1"/>
    </source>
</evidence>
<evidence type="ECO:0000256" key="1">
    <source>
        <dbReference type="SAM" id="MobiDB-lite"/>
    </source>
</evidence>
<keyword evidence="4" id="KW-1185">Reference proteome</keyword>
<evidence type="ECO:0000313" key="4">
    <source>
        <dbReference type="Proteomes" id="UP001276659"/>
    </source>
</evidence>
<keyword evidence="2" id="KW-1133">Transmembrane helix</keyword>
<accession>A0AAE0DLK7</accession>
<feature type="compositionally biased region" description="Basic and acidic residues" evidence="1">
    <location>
        <begin position="11"/>
        <end position="20"/>
    </location>
</feature>
<dbReference type="EMBL" id="JASNWA010000006">
    <property type="protein sequence ID" value="KAK3174317.1"/>
    <property type="molecule type" value="Genomic_DNA"/>
</dbReference>
<feature type="region of interest" description="Disordered" evidence="1">
    <location>
        <begin position="1"/>
        <end position="155"/>
    </location>
</feature>
<feature type="transmembrane region" description="Helical" evidence="2">
    <location>
        <begin position="219"/>
        <end position="237"/>
    </location>
</feature>
<gene>
    <name evidence="3" type="ORF">OEA41_001561</name>
</gene>